<evidence type="ECO:0000313" key="8">
    <source>
        <dbReference type="EMBL" id="CAH0664077.1"/>
    </source>
</evidence>
<accession>A0ABN8EBT7</accession>
<organism evidence="8 9">
    <name type="scientific">Chilo suppressalis</name>
    <name type="common">Asiatic rice borer moth</name>
    <dbReference type="NCBI Taxonomy" id="168631"/>
    <lineage>
        <taxon>Eukaryota</taxon>
        <taxon>Metazoa</taxon>
        <taxon>Ecdysozoa</taxon>
        <taxon>Arthropoda</taxon>
        <taxon>Hexapoda</taxon>
        <taxon>Insecta</taxon>
        <taxon>Pterygota</taxon>
        <taxon>Neoptera</taxon>
        <taxon>Endopterygota</taxon>
        <taxon>Lepidoptera</taxon>
        <taxon>Glossata</taxon>
        <taxon>Ditrysia</taxon>
        <taxon>Pyraloidea</taxon>
        <taxon>Crambidae</taxon>
        <taxon>Crambinae</taxon>
        <taxon>Chilo</taxon>
    </lineage>
</organism>
<keyword evidence="6" id="KW-0106">Calcium</keyword>
<dbReference type="PANTHER" id="PTHR45953:SF1">
    <property type="entry name" value="IDURONATE 2-SULFATASE"/>
    <property type="match status" value="1"/>
</dbReference>
<dbReference type="Pfam" id="PF00884">
    <property type="entry name" value="Sulfatase"/>
    <property type="match status" value="1"/>
</dbReference>
<sequence length="517" mass="60038">MGSNFNFIMIKNYPKLTNLLLSLIIIKTDLSLSEKYNVLFICVDDLRHLAETDVLLPNMMKMAAKGINFKSAFAQQALCAPSRNSILTGRRPDSLRLYDFYSYWRQTIGNFTTFPQFFKENGYETFSVGKIFHPGLSSNFTDDYPYSWSFQPYHPPTEIYKDAPVCEDPLTKKLESDLICPVIIKEQPGQTLPDLQSLKYALNILRQKHNKPFLLAVGFHKPHLPLKFPRKYLDKVPMSGIRLPAFPLMPENLPLVAWHPWSDVRKRDDINQLNISFPFGNMPPEWILKIRQSYYAAAVYIDNLIGLLMKQVNLNNTIVILTSDHGWSLGENGLWAKYSNFDVALKVPLLFLIPGYQQRSVSTPVELLDIFPTLADLTGLSKHEPKCGHRVNYSLCFEGESLVPLMKSHTTYQRNKNYAISQYPRPGEYPKPNSDKPRLKDIKIMGYSIRTKRYRYTEWISFNNTMFTRNWTSIHGLELYDHHVDPNEAKNCYMKKKYIHTVEKLSMLLRTYVNKFK</sequence>
<dbReference type="CDD" id="cd16030">
    <property type="entry name" value="iduronate-2-sulfatase"/>
    <property type="match status" value="1"/>
</dbReference>
<evidence type="ECO:0000256" key="2">
    <source>
        <dbReference type="ARBA" id="ARBA00008779"/>
    </source>
</evidence>
<gene>
    <name evidence="8" type="ORF">CHILSU_LOCUS426</name>
</gene>
<dbReference type="InterPro" id="IPR000917">
    <property type="entry name" value="Sulfatase_N"/>
</dbReference>
<dbReference type="PANTHER" id="PTHR45953">
    <property type="entry name" value="IDURONATE 2-SULFATASE"/>
    <property type="match status" value="1"/>
</dbReference>
<name>A0ABN8EBT7_CHISP</name>
<evidence type="ECO:0000313" key="9">
    <source>
        <dbReference type="Proteomes" id="UP001153292"/>
    </source>
</evidence>
<evidence type="ECO:0000256" key="1">
    <source>
        <dbReference type="ARBA" id="ARBA00001913"/>
    </source>
</evidence>
<comment type="cofactor">
    <cofactor evidence="1">
        <name>Ca(2+)</name>
        <dbReference type="ChEBI" id="CHEBI:29108"/>
    </cofactor>
</comment>
<reference evidence="8" key="1">
    <citation type="submission" date="2021-12" db="EMBL/GenBank/DDBJ databases">
        <authorList>
            <person name="King R."/>
        </authorList>
    </citation>
    <scope>NUCLEOTIDE SEQUENCE</scope>
</reference>
<proteinExistence type="inferred from homology"/>
<evidence type="ECO:0000256" key="5">
    <source>
        <dbReference type="ARBA" id="ARBA00022801"/>
    </source>
</evidence>
<protein>
    <recommendedName>
        <fullName evidence="7">Sulfatase N-terminal domain-containing protein</fullName>
    </recommendedName>
</protein>
<dbReference type="Proteomes" id="UP001153292">
    <property type="component" value="Chromosome 1"/>
</dbReference>
<dbReference type="InterPro" id="IPR024607">
    <property type="entry name" value="Sulfatase_CS"/>
</dbReference>
<evidence type="ECO:0000256" key="3">
    <source>
        <dbReference type="ARBA" id="ARBA00022723"/>
    </source>
</evidence>
<dbReference type="SUPFAM" id="SSF53649">
    <property type="entry name" value="Alkaline phosphatase-like"/>
    <property type="match status" value="1"/>
</dbReference>
<feature type="domain" description="Sulfatase N-terminal" evidence="7">
    <location>
        <begin position="37"/>
        <end position="379"/>
    </location>
</feature>
<evidence type="ECO:0000256" key="6">
    <source>
        <dbReference type="ARBA" id="ARBA00022837"/>
    </source>
</evidence>
<dbReference type="Gene3D" id="3.40.720.10">
    <property type="entry name" value="Alkaline Phosphatase, subunit A"/>
    <property type="match status" value="1"/>
</dbReference>
<dbReference type="PROSITE" id="PS00523">
    <property type="entry name" value="SULFATASE_1"/>
    <property type="match status" value="1"/>
</dbReference>
<dbReference type="InterPro" id="IPR017850">
    <property type="entry name" value="Alkaline_phosphatase_core_sf"/>
</dbReference>
<evidence type="ECO:0000259" key="7">
    <source>
        <dbReference type="Pfam" id="PF00884"/>
    </source>
</evidence>
<keyword evidence="9" id="KW-1185">Reference proteome</keyword>
<dbReference type="InterPro" id="IPR035874">
    <property type="entry name" value="IDS"/>
</dbReference>
<keyword evidence="3" id="KW-0479">Metal-binding</keyword>
<keyword evidence="4" id="KW-0732">Signal</keyword>
<dbReference type="EMBL" id="OU963894">
    <property type="protein sequence ID" value="CAH0664077.1"/>
    <property type="molecule type" value="Genomic_DNA"/>
</dbReference>
<dbReference type="PROSITE" id="PS00149">
    <property type="entry name" value="SULFATASE_2"/>
    <property type="match status" value="1"/>
</dbReference>
<comment type="similarity">
    <text evidence="2">Belongs to the sulfatase family.</text>
</comment>
<keyword evidence="5" id="KW-0378">Hydrolase</keyword>
<evidence type="ECO:0000256" key="4">
    <source>
        <dbReference type="ARBA" id="ARBA00022729"/>
    </source>
</evidence>